<dbReference type="InterPro" id="IPR025286">
    <property type="entry name" value="MOFRL_assoc_dom"/>
</dbReference>
<dbReference type="OrthoDB" id="9766552at2"/>
<reference evidence="4" key="1">
    <citation type="submission" date="2016-10" db="EMBL/GenBank/DDBJ databases">
        <authorList>
            <person name="Varghese N."/>
            <person name="Submissions S."/>
        </authorList>
    </citation>
    <scope>NUCLEOTIDE SEQUENCE [LARGE SCALE GENOMIC DNA]</scope>
    <source>
        <strain evidence="4">DSM 217</strain>
    </source>
</reference>
<keyword evidence="3" id="KW-0670">Pyruvate</keyword>
<name>A0A1H2R1J5_THIRO</name>
<dbReference type="EMBL" id="FNNZ01000001">
    <property type="protein sequence ID" value="SDW13251.1"/>
    <property type="molecule type" value="Genomic_DNA"/>
</dbReference>
<dbReference type="PANTHER" id="PTHR12227:SF0">
    <property type="entry name" value="GLYCERATE KINASE"/>
    <property type="match status" value="1"/>
</dbReference>
<dbReference type="InterPro" id="IPR039760">
    <property type="entry name" value="MOFRL_protein"/>
</dbReference>
<keyword evidence="4" id="KW-1185">Reference proteome</keyword>
<dbReference type="GO" id="GO:0008887">
    <property type="term" value="F:glycerate kinase activity"/>
    <property type="evidence" value="ECO:0007669"/>
    <property type="project" value="InterPro"/>
</dbReference>
<dbReference type="PANTHER" id="PTHR12227">
    <property type="entry name" value="GLYCERATE KINASE"/>
    <property type="match status" value="1"/>
</dbReference>
<dbReference type="Proteomes" id="UP000198816">
    <property type="component" value="Unassembled WGS sequence"/>
</dbReference>
<dbReference type="Gene3D" id="3.40.1480.10">
    <property type="entry name" value="MOFRL domain"/>
    <property type="match status" value="1"/>
</dbReference>
<feature type="domain" description="MOFRL" evidence="1">
    <location>
        <begin position="302"/>
        <end position="406"/>
    </location>
</feature>
<gene>
    <name evidence="3" type="ORF">SAMN05421783_101504</name>
</gene>
<dbReference type="AlphaFoldDB" id="A0A1H2R1J5"/>
<dbReference type="Pfam" id="PF13660">
    <property type="entry name" value="DUF4147"/>
    <property type="match status" value="1"/>
</dbReference>
<dbReference type="Gene3D" id="3.40.50.10180">
    <property type="entry name" value="Glycerate kinase, MOFRL-like N-terminal domain"/>
    <property type="match status" value="1"/>
</dbReference>
<dbReference type="Pfam" id="PF05161">
    <property type="entry name" value="MOFRL"/>
    <property type="match status" value="1"/>
</dbReference>
<evidence type="ECO:0000313" key="3">
    <source>
        <dbReference type="EMBL" id="SDW13251.1"/>
    </source>
</evidence>
<dbReference type="InterPro" id="IPR007835">
    <property type="entry name" value="MOFRL"/>
</dbReference>
<feature type="domain" description="MOFRL-associated" evidence="2">
    <location>
        <begin position="11"/>
        <end position="211"/>
    </location>
</feature>
<dbReference type="GO" id="GO:0005737">
    <property type="term" value="C:cytoplasm"/>
    <property type="evidence" value="ECO:0007669"/>
    <property type="project" value="TreeGrafter"/>
</dbReference>
<evidence type="ECO:0000259" key="1">
    <source>
        <dbReference type="Pfam" id="PF05161"/>
    </source>
</evidence>
<dbReference type="SUPFAM" id="SSF82544">
    <property type="entry name" value="GckA/TtuD-like"/>
    <property type="match status" value="1"/>
</dbReference>
<dbReference type="RefSeq" id="WP_093027891.1">
    <property type="nucleotide sequence ID" value="NZ_FNNZ01000001.1"/>
</dbReference>
<dbReference type="InterPro" id="IPR037035">
    <property type="entry name" value="GK-like_C_sf"/>
</dbReference>
<evidence type="ECO:0000259" key="2">
    <source>
        <dbReference type="Pfam" id="PF13660"/>
    </source>
</evidence>
<organism evidence="3 4">
    <name type="scientific">Thiocapsa roseopersicina</name>
    <dbReference type="NCBI Taxonomy" id="1058"/>
    <lineage>
        <taxon>Bacteria</taxon>
        <taxon>Pseudomonadati</taxon>
        <taxon>Pseudomonadota</taxon>
        <taxon>Gammaproteobacteria</taxon>
        <taxon>Chromatiales</taxon>
        <taxon>Chromatiaceae</taxon>
        <taxon>Thiocapsa</taxon>
    </lineage>
</organism>
<sequence length="413" mass="41631">MADTAFARHLLLEVFAAALRAVEGRSVVAQALAARPLGGGSVWICAIGKAAQSMALGACDVLGPRVVGGLLITKPGHLDHTALAGLGMESLLGGHPIPDAGSLEAGRRLIFALGALPSQTQVLFLVSGGASSLVEVPIAGLDLADLRRMSQWLLGSGLPIDAVNRVRKSVSRIKGGGLLSPLGDRPTRVLAISDVPGDDPGVIGSGLLVPEVGLAEGVAGLDLPTWLSGWVERGLVERGPLPTRGPQIELVATLETAKAAAAEAGRRAGLAIRVDSQPVEGDAALAGRRLARALLAGSPGLAIAGGETTLRLPDAPGRGGRNQHLALAAAIELSGHADAVLLSAGTDGTDGPTDDAGALIDGATLERIQDAGLDAAQGLNRADSGTLLEASGDLIRTGPTGTNVMDLILGWRG</sequence>
<accession>A0A1H2R1J5</accession>
<dbReference type="STRING" id="1058.SAMN05421783_101504"/>
<evidence type="ECO:0000313" key="4">
    <source>
        <dbReference type="Proteomes" id="UP000198816"/>
    </source>
</evidence>
<protein>
    <submittedName>
        <fullName evidence="3">Hydroxypyruvate reductase</fullName>
    </submittedName>
</protein>
<proteinExistence type="predicted"/>
<dbReference type="InterPro" id="IPR038614">
    <property type="entry name" value="GK_N_sf"/>
</dbReference>